<accession>A0A841SZL3</accession>
<feature type="domain" description="VTT" evidence="7">
    <location>
        <begin position="52"/>
        <end position="170"/>
    </location>
</feature>
<feature type="transmembrane region" description="Helical" evidence="6">
    <location>
        <begin position="40"/>
        <end position="60"/>
    </location>
</feature>
<dbReference type="AlphaFoldDB" id="A0A841SZL3"/>
<proteinExistence type="inferred from homology"/>
<evidence type="ECO:0000259" key="7">
    <source>
        <dbReference type="Pfam" id="PF09335"/>
    </source>
</evidence>
<evidence type="ECO:0000256" key="2">
    <source>
        <dbReference type="ARBA" id="ARBA00022475"/>
    </source>
</evidence>
<keyword evidence="4 6" id="KW-1133">Transmembrane helix</keyword>
<dbReference type="GO" id="GO:0005886">
    <property type="term" value="C:plasma membrane"/>
    <property type="evidence" value="ECO:0007669"/>
    <property type="project" value="UniProtKB-SubCell"/>
</dbReference>
<evidence type="ECO:0000256" key="4">
    <source>
        <dbReference type="ARBA" id="ARBA00022989"/>
    </source>
</evidence>
<feature type="transmembrane region" description="Helical" evidence="6">
    <location>
        <begin position="110"/>
        <end position="135"/>
    </location>
</feature>
<evidence type="ECO:0000256" key="6">
    <source>
        <dbReference type="RuleBase" id="RU366058"/>
    </source>
</evidence>
<dbReference type="Proteomes" id="UP000535838">
    <property type="component" value="Unassembled WGS sequence"/>
</dbReference>
<protein>
    <recommendedName>
        <fullName evidence="6">TVP38/TMEM64 family membrane protein</fullName>
    </recommendedName>
</protein>
<feature type="transmembrane region" description="Helical" evidence="6">
    <location>
        <begin position="147"/>
        <end position="168"/>
    </location>
</feature>
<gene>
    <name evidence="8" type="ORF">H7B67_24715</name>
</gene>
<keyword evidence="3 6" id="KW-0812">Transmembrane</keyword>
<comment type="subcellular location">
    <subcellularLocation>
        <location evidence="1 6">Cell membrane</location>
        <topology evidence="1 6">Multi-pass membrane protein</topology>
    </subcellularLocation>
</comment>
<dbReference type="Pfam" id="PF09335">
    <property type="entry name" value="VTT_dom"/>
    <property type="match status" value="1"/>
</dbReference>
<evidence type="ECO:0000256" key="3">
    <source>
        <dbReference type="ARBA" id="ARBA00022692"/>
    </source>
</evidence>
<dbReference type="PANTHER" id="PTHR12677">
    <property type="entry name" value="GOLGI APPARATUS MEMBRANE PROTEIN TVP38-RELATED"/>
    <property type="match status" value="1"/>
</dbReference>
<dbReference type="EMBL" id="JACJVQ010000021">
    <property type="protein sequence ID" value="MBB6637344.1"/>
    <property type="molecule type" value="Genomic_DNA"/>
</dbReference>
<keyword evidence="9" id="KW-1185">Reference proteome</keyword>
<name>A0A841SZL3_9BACL</name>
<feature type="transmembrane region" description="Helical" evidence="6">
    <location>
        <begin position="180"/>
        <end position="196"/>
    </location>
</feature>
<evidence type="ECO:0000313" key="8">
    <source>
        <dbReference type="EMBL" id="MBB6637344.1"/>
    </source>
</evidence>
<feature type="transmembrane region" description="Helical" evidence="6">
    <location>
        <begin position="66"/>
        <end position="89"/>
    </location>
</feature>
<reference evidence="8 9" key="1">
    <citation type="submission" date="2020-08" db="EMBL/GenBank/DDBJ databases">
        <title>Cohnella phylogeny.</title>
        <authorList>
            <person name="Dunlap C."/>
        </authorList>
    </citation>
    <scope>NUCLEOTIDE SEQUENCE [LARGE SCALE GENOMIC DNA]</scope>
    <source>
        <strain evidence="8 9">DSM 25241</strain>
    </source>
</reference>
<dbReference type="PANTHER" id="PTHR12677:SF55">
    <property type="entry name" value="UNDECAPRENYL PHOSPHATE TRANSPORTER SAOUHSC_00901-RELATED"/>
    <property type="match status" value="1"/>
</dbReference>
<evidence type="ECO:0000256" key="5">
    <source>
        <dbReference type="ARBA" id="ARBA00023136"/>
    </source>
</evidence>
<evidence type="ECO:0000256" key="1">
    <source>
        <dbReference type="ARBA" id="ARBA00004651"/>
    </source>
</evidence>
<comment type="caution">
    <text evidence="8">The sequence shown here is derived from an EMBL/GenBank/DDBJ whole genome shotgun (WGS) entry which is preliminary data.</text>
</comment>
<comment type="similarity">
    <text evidence="6">Belongs to the TVP38/TMEM64 family.</text>
</comment>
<sequence length="205" mass="23506">MALFGAQSWEQWTNYFKSFTLDDIQSLLDQYSALGPLPGILLPLLEAFLPFLPLVVFVVANSNAYGIWFGFLFSWIGVSVGSILVFWIARKIGIKYGERIRKRLPRMERFFSWIERKGFSPIFILSCFPFAPSVIINVSSGLSKIPFHTFVTATILGKAVMIFILSFLGHDIRALIEHPWRLIVAATILFLLWLVGKRLEKRYLK</sequence>
<evidence type="ECO:0000313" key="9">
    <source>
        <dbReference type="Proteomes" id="UP000535838"/>
    </source>
</evidence>
<organism evidence="8 9">
    <name type="scientific">Cohnella thailandensis</name>
    <dbReference type="NCBI Taxonomy" id="557557"/>
    <lineage>
        <taxon>Bacteria</taxon>
        <taxon>Bacillati</taxon>
        <taxon>Bacillota</taxon>
        <taxon>Bacilli</taxon>
        <taxon>Bacillales</taxon>
        <taxon>Paenibacillaceae</taxon>
        <taxon>Cohnella</taxon>
    </lineage>
</organism>
<keyword evidence="5 6" id="KW-0472">Membrane</keyword>
<dbReference type="InterPro" id="IPR032816">
    <property type="entry name" value="VTT_dom"/>
</dbReference>
<keyword evidence="2 6" id="KW-1003">Cell membrane</keyword>
<dbReference type="InterPro" id="IPR015414">
    <property type="entry name" value="TMEM64"/>
</dbReference>